<evidence type="ECO:0000313" key="2">
    <source>
        <dbReference type="EMBL" id="GES40115.1"/>
    </source>
</evidence>
<dbReference type="Proteomes" id="UP000325466">
    <property type="component" value="Unassembled WGS sequence"/>
</dbReference>
<dbReference type="GeneID" id="83618975"/>
<accession>A0A059MK96</accession>
<feature type="transmembrane region" description="Helical" evidence="1">
    <location>
        <begin position="37"/>
        <end position="55"/>
    </location>
</feature>
<keyword evidence="1" id="KW-0472">Membrane</keyword>
<protein>
    <recommendedName>
        <fullName evidence="6">Integral membrane protein</fullName>
    </recommendedName>
</protein>
<keyword evidence="1" id="KW-1133">Transmembrane helix</keyword>
<evidence type="ECO:0000256" key="1">
    <source>
        <dbReference type="SAM" id="Phobius"/>
    </source>
</evidence>
<feature type="transmembrane region" description="Helical" evidence="1">
    <location>
        <begin position="12"/>
        <end position="31"/>
    </location>
</feature>
<gene>
    <name evidence="3" type="ORF">OCS65_01115</name>
    <name evidence="2" type="ORF">RAJCM14343_5394</name>
</gene>
<dbReference type="EMBL" id="CP106982">
    <property type="protein sequence ID" value="UYF94409.1"/>
    <property type="molecule type" value="Genomic_DNA"/>
</dbReference>
<dbReference type="EMBL" id="BLAH01000172">
    <property type="protein sequence ID" value="GES40115.1"/>
    <property type="molecule type" value="Genomic_DNA"/>
</dbReference>
<evidence type="ECO:0000313" key="5">
    <source>
        <dbReference type="Proteomes" id="UP001163947"/>
    </source>
</evidence>
<reference evidence="3" key="3">
    <citation type="submission" date="2022-09" db="EMBL/GenBank/DDBJ databases">
        <title>The genome sequence of Rhodococcus aetherivorans N1.</title>
        <authorList>
            <person name="Jiang W."/>
        </authorList>
    </citation>
    <scope>NUCLEOTIDE SEQUENCE</scope>
    <source>
        <strain evidence="3">N1</strain>
    </source>
</reference>
<reference evidence="2 4" key="1">
    <citation type="journal article" date="2018" name="Biodegradation">
        <title>1,4-Dioxane degradation characteristics of Rhodococcus aetherivorans JCM 14343.</title>
        <authorList>
            <person name="Inoue D."/>
            <person name="Tsunoda T."/>
            <person name="Yamamoto N."/>
            <person name="Ike M."/>
            <person name="Sei K."/>
        </authorList>
    </citation>
    <scope>NUCLEOTIDE SEQUENCE [LARGE SCALE GENOMIC DNA]</scope>
    <source>
        <strain evidence="2 4">JCM 14343</strain>
    </source>
</reference>
<evidence type="ECO:0008006" key="6">
    <source>
        <dbReference type="Google" id="ProtNLM"/>
    </source>
</evidence>
<keyword evidence="4" id="KW-1185">Reference proteome</keyword>
<feature type="transmembrane region" description="Helical" evidence="1">
    <location>
        <begin position="85"/>
        <end position="106"/>
    </location>
</feature>
<dbReference type="RefSeq" id="WP_029546814.1">
    <property type="nucleotide sequence ID" value="NZ_BAAAYP010000075.1"/>
</dbReference>
<reference evidence="2" key="2">
    <citation type="submission" date="2019-10" db="EMBL/GenBank/DDBJ databases">
        <title>Draft genome sequence of Rhodococcus aetherivorans JCM 14343.</title>
        <authorList>
            <person name="Inoue D."/>
            <person name="Nakazawa M."/>
            <person name="Yamamoto N."/>
            <person name="Sei K."/>
            <person name="Ike M."/>
        </authorList>
    </citation>
    <scope>NUCLEOTIDE SEQUENCE</scope>
    <source>
        <strain evidence="2">JCM 14343</strain>
    </source>
</reference>
<proteinExistence type="predicted"/>
<sequence>MSAEKDFAARVRGAFVGGMSGAVSIAAHALAGGAAPGQASAVLLLAAAAAVGLLAAGTRLPIVGVLAAGQVVGHGVLSLDTGHVHVPGAGMLAAHTAAIVVAALLVRGAEHGCRVGLTAVRRASVPPFAPAPVAVPGWTPVAHHPRVRRGLLVAAGLGTRGPPHTV</sequence>
<dbReference type="Proteomes" id="UP001163947">
    <property type="component" value="Chromosome"/>
</dbReference>
<organism evidence="3 5">
    <name type="scientific">Rhodococcus aetherivorans</name>
    <dbReference type="NCBI Taxonomy" id="191292"/>
    <lineage>
        <taxon>Bacteria</taxon>
        <taxon>Bacillati</taxon>
        <taxon>Actinomycetota</taxon>
        <taxon>Actinomycetes</taxon>
        <taxon>Mycobacteriales</taxon>
        <taxon>Nocardiaceae</taxon>
        <taxon>Rhodococcus</taxon>
    </lineage>
</organism>
<keyword evidence="1" id="KW-0812">Transmembrane</keyword>
<evidence type="ECO:0000313" key="3">
    <source>
        <dbReference type="EMBL" id="UYF94409.1"/>
    </source>
</evidence>
<evidence type="ECO:0000313" key="4">
    <source>
        <dbReference type="Proteomes" id="UP000325466"/>
    </source>
</evidence>
<name>A0A059MK96_9NOCA</name>
<dbReference type="AlphaFoldDB" id="A0A059MK96"/>